<comment type="caution">
    <text evidence="1">The sequence shown here is derived from an EMBL/GenBank/DDBJ whole genome shotgun (WGS) entry which is preliminary data.</text>
</comment>
<gene>
    <name evidence="1" type="ORF">CR105_06190</name>
</gene>
<sequence>MASIKKLPSGSFQLSVKNRHLPKALWATFDSFEQADAYGKQLEGLLAQGIVPASLLERTTPTREIWTVARCF</sequence>
<evidence type="ECO:0000313" key="1">
    <source>
        <dbReference type="EMBL" id="PIL45666.1"/>
    </source>
</evidence>
<proteinExistence type="predicted"/>
<name>A0A2G8THZ7_9BURK</name>
<evidence type="ECO:0000313" key="2">
    <source>
        <dbReference type="Proteomes" id="UP000230390"/>
    </source>
</evidence>
<accession>A0A2G8THZ7</accession>
<dbReference type="OrthoDB" id="662444at2"/>
<dbReference type="RefSeq" id="WP_099787576.1">
    <property type="nucleotide sequence ID" value="NZ_JBHLYV010000029.1"/>
</dbReference>
<reference evidence="1 2" key="1">
    <citation type="submission" date="2017-10" db="EMBL/GenBank/DDBJ databases">
        <title>Massilia psychrophilum sp. nov., a novel purple-pigmented bacterium isolated from Tianshan glacier, Xinjiang Municipality, China.</title>
        <authorList>
            <person name="Wang H."/>
        </authorList>
    </citation>
    <scope>NUCLEOTIDE SEQUENCE [LARGE SCALE GENOMIC DNA]</scope>
    <source>
        <strain evidence="1 2">JCM 30074</strain>
    </source>
</reference>
<dbReference type="Proteomes" id="UP000230390">
    <property type="component" value="Unassembled WGS sequence"/>
</dbReference>
<organism evidence="1 2">
    <name type="scientific">Massilia eurypsychrophila</name>
    <dbReference type="NCBI Taxonomy" id="1485217"/>
    <lineage>
        <taxon>Bacteria</taxon>
        <taxon>Pseudomonadati</taxon>
        <taxon>Pseudomonadota</taxon>
        <taxon>Betaproteobacteria</taxon>
        <taxon>Burkholderiales</taxon>
        <taxon>Oxalobacteraceae</taxon>
        <taxon>Telluria group</taxon>
        <taxon>Massilia</taxon>
    </lineage>
</organism>
<protein>
    <submittedName>
        <fullName evidence="1">Uncharacterized protein</fullName>
    </submittedName>
</protein>
<dbReference type="AlphaFoldDB" id="A0A2G8THZ7"/>
<keyword evidence="2" id="KW-1185">Reference proteome</keyword>
<dbReference type="EMBL" id="PDOC01000003">
    <property type="protein sequence ID" value="PIL45666.1"/>
    <property type="molecule type" value="Genomic_DNA"/>
</dbReference>